<dbReference type="SUPFAM" id="SSF55797">
    <property type="entry name" value="PR-1-like"/>
    <property type="match status" value="1"/>
</dbReference>
<gene>
    <name evidence="2" type="ORF">PYM288_LOCUS27454</name>
</gene>
<dbReference type="InterPro" id="IPR036426">
    <property type="entry name" value="Bulb-type_lectin_dom_sf"/>
</dbReference>
<proteinExistence type="predicted"/>
<dbReference type="Pfam" id="PF01453">
    <property type="entry name" value="B_lectin"/>
    <property type="match status" value="1"/>
</dbReference>
<dbReference type="InterPro" id="IPR014044">
    <property type="entry name" value="CAP_dom"/>
</dbReference>
<comment type="caution">
    <text evidence="2">The sequence shown here is derived from an EMBL/GenBank/DDBJ whole genome shotgun (WGS) entry which is preliminary data.</text>
</comment>
<dbReference type="Proteomes" id="UP000663854">
    <property type="component" value="Unassembled WGS sequence"/>
</dbReference>
<dbReference type="AlphaFoldDB" id="A0A815A548"/>
<evidence type="ECO:0000313" key="3">
    <source>
        <dbReference type="Proteomes" id="UP000663854"/>
    </source>
</evidence>
<evidence type="ECO:0000313" key="2">
    <source>
        <dbReference type="EMBL" id="CAF1252523.1"/>
    </source>
</evidence>
<dbReference type="SUPFAM" id="SSF51110">
    <property type="entry name" value="alpha-D-mannose-specific plant lectins"/>
    <property type="match status" value="1"/>
</dbReference>
<accession>A0A815A548</accession>
<dbReference type="InterPro" id="IPR001480">
    <property type="entry name" value="Bulb-type_lectin_dom"/>
</dbReference>
<dbReference type="SMART" id="SM00108">
    <property type="entry name" value="B_lectin"/>
    <property type="match status" value="1"/>
</dbReference>
<reference evidence="2" key="1">
    <citation type="submission" date="2021-02" db="EMBL/GenBank/DDBJ databases">
        <authorList>
            <person name="Nowell W R."/>
        </authorList>
    </citation>
    <scope>NUCLEOTIDE SEQUENCE</scope>
</reference>
<evidence type="ECO:0000259" key="1">
    <source>
        <dbReference type="PROSITE" id="PS50927"/>
    </source>
</evidence>
<dbReference type="Gene3D" id="3.40.33.10">
    <property type="entry name" value="CAP"/>
    <property type="match status" value="1"/>
</dbReference>
<dbReference type="Gene3D" id="2.90.10.10">
    <property type="entry name" value="Bulb-type lectin domain"/>
    <property type="match status" value="3"/>
</dbReference>
<organism evidence="2 3">
    <name type="scientific">Rotaria sordida</name>
    <dbReference type="NCBI Taxonomy" id="392033"/>
    <lineage>
        <taxon>Eukaryota</taxon>
        <taxon>Metazoa</taxon>
        <taxon>Spiralia</taxon>
        <taxon>Gnathifera</taxon>
        <taxon>Rotifera</taxon>
        <taxon>Eurotatoria</taxon>
        <taxon>Bdelloidea</taxon>
        <taxon>Philodinida</taxon>
        <taxon>Philodinidae</taxon>
        <taxon>Rotaria</taxon>
    </lineage>
</organism>
<name>A0A815A548_9BILA</name>
<dbReference type="PANTHER" id="PTHR31157">
    <property type="entry name" value="SCP DOMAIN-CONTAINING PROTEIN"/>
    <property type="match status" value="1"/>
</dbReference>
<dbReference type="PANTHER" id="PTHR31157:SF1">
    <property type="entry name" value="SCP DOMAIN-CONTAINING PROTEIN"/>
    <property type="match status" value="1"/>
</dbReference>
<dbReference type="PROSITE" id="PS50927">
    <property type="entry name" value="BULB_LECTIN"/>
    <property type="match status" value="1"/>
</dbReference>
<dbReference type="InterPro" id="IPR035940">
    <property type="entry name" value="CAP_sf"/>
</dbReference>
<protein>
    <recommendedName>
        <fullName evidence="1">Bulb-type lectin domain-containing protein</fullName>
    </recommendedName>
</protein>
<dbReference type="EMBL" id="CAJNOH010001814">
    <property type="protein sequence ID" value="CAF1252523.1"/>
    <property type="molecule type" value="Genomic_DNA"/>
</dbReference>
<feature type="domain" description="Bulb-type lectin" evidence="1">
    <location>
        <begin position="1"/>
        <end position="92"/>
    </location>
</feature>
<dbReference type="CDD" id="cd05379">
    <property type="entry name" value="CAP_bacterial"/>
    <property type="match status" value="1"/>
</dbReference>
<dbReference type="Pfam" id="PF00188">
    <property type="entry name" value="CAP"/>
    <property type="match status" value="1"/>
</dbReference>
<dbReference type="CDD" id="cd00028">
    <property type="entry name" value="B_lectin"/>
    <property type="match status" value="1"/>
</dbReference>
<sequence>MQDDGNLVIYKGPNTKHRVPIWASNTHGKGIHPHRLEMQADGNLVIYDGKGDATWASGTHDRGAINAVMIMQSDGNLVIYNNSPRTPLWASQTHDQNGVDCQKAETWPHDWTKFEDEVLSLVNEIRAKGTYCGEQWRHRVSPIKQNWKLTCAARCHGVDMALHTYFDHVDPQGGTLSKRINEVGYQFRKIAENIAKGQTSPQDVVNTWIKSPSHCHSIMNDYQDIGIAYIGQNYYPESHVWVQNFGTLL</sequence>